<proteinExistence type="predicted"/>
<sequence length="355" mass="40904">MKKSLSLVGAGMLAVSAVAPLVANTTYQPSTEELISSEDKVEITQEKNEKLSNVNRKNFNLTNLVKSEKTIISSTIDNAGNIYWSTFDNEIITLPGEKIWKYNINTKEKKVVWKNKNFKVGSFQLAVDNRKNFYLGSSGGVIILNNENQAQQMPLVEGKTNCIFVKENIVYVSTMDGLYKYDIENKKTEKIILPNNLIIDIIYFDEKNNLYFGIYKSDFAGGYVLKNGKNNIEPILGNKDFNKDITYQIIEINSHQIYFNVFSTSEKNKLFKIFLGKENKINYLITIPRNSFIFKLDNKEIGLLSEEKNNIKISILEENKFIKELYKFNSTSFSKFHINKFIYLINNNNINLISW</sequence>
<keyword evidence="2" id="KW-0614">Plasmid</keyword>
<dbReference type="Gene3D" id="2.130.10.10">
    <property type="entry name" value="YVTN repeat-like/Quinoprotein amine dehydrogenase"/>
    <property type="match status" value="1"/>
</dbReference>
<gene>
    <name evidence="2" type="ORF">GL298_10685</name>
</gene>
<dbReference type="AlphaFoldDB" id="A0AAJ4JZA5"/>
<accession>A0AAJ4JZA5</accession>
<dbReference type="Proteomes" id="UP000464735">
    <property type="component" value="Plasmid pScpBR12-1"/>
</dbReference>
<keyword evidence="1" id="KW-0732">Signal</keyword>
<dbReference type="EMBL" id="CP046369">
    <property type="protein sequence ID" value="QIA69885.1"/>
    <property type="molecule type" value="Genomic_DNA"/>
</dbReference>
<dbReference type="InterPro" id="IPR015943">
    <property type="entry name" value="WD40/YVTN_repeat-like_dom_sf"/>
</dbReference>
<geneLocation type="plasmid" evidence="3">
    <name>pscpbr12-1</name>
</geneLocation>
<organism evidence="2 3">
    <name type="scientific">Spiroplasma citri</name>
    <dbReference type="NCBI Taxonomy" id="2133"/>
    <lineage>
        <taxon>Bacteria</taxon>
        <taxon>Bacillati</taxon>
        <taxon>Mycoplasmatota</taxon>
        <taxon>Mollicutes</taxon>
        <taxon>Entomoplasmatales</taxon>
        <taxon>Spiroplasmataceae</taxon>
        <taxon>Spiroplasma</taxon>
    </lineage>
</organism>
<reference evidence="2 3" key="1">
    <citation type="submission" date="2019-11" db="EMBL/GenBank/DDBJ databases">
        <title>Whole genome sequencing and comparative genomics analyses of five strains of Spiroplasma citri.</title>
        <authorList>
            <person name="Yokomi R."/>
            <person name="Chen J."/>
            <person name="Rattner R."/>
            <person name="Vidalakis G."/>
        </authorList>
    </citation>
    <scope>NUCLEOTIDE SEQUENCE [LARGE SCALE GENOMIC DNA]</scope>
    <source>
        <strain evidence="2 3">BR12</strain>
        <plasmid evidence="3">pscpbr12-1</plasmid>
    </source>
</reference>
<evidence type="ECO:0000313" key="2">
    <source>
        <dbReference type="EMBL" id="QIA69885.1"/>
    </source>
</evidence>
<dbReference type="RefSeq" id="WP_164024128.1">
    <property type="nucleotide sequence ID" value="NZ_CP046369.1"/>
</dbReference>
<protein>
    <submittedName>
        <fullName evidence="2">Uncharacterized protein</fullName>
    </submittedName>
</protein>
<dbReference type="SUPFAM" id="SSF63825">
    <property type="entry name" value="YWTD domain"/>
    <property type="match status" value="1"/>
</dbReference>
<evidence type="ECO:0000313" key="3">
    <source>
        <dbReference type="Proteomes" id="UP000464735"/>
    </source>
</evidence>
<name>A0AAJ4JZA5_SPICI</name>
<feature type="chain" id="PRO_5042570690" evidence="1">
    <location>
        <begin position="20"/>
        <end position="355"/>
    </location>
</feature>
<evidence type="ECO:0000256" key="1">
    <source>
        <dbReference type="SAM" id="SignalP"/>
    </source>
</evidence>
<feature type="signal peptide" evidence="1">
    <location>
        <begin position="1"/>
        <end position="19"/>
    </location>
</feature>